<evidence type="ECO:0000313" key="1">
    <source>
        <dbReference type="EMBL" id="KEZ19438.1"/>
    </source>
</evidence>
<reference evidence="1 2" key="1">
    <citation type="submission" date="2014-03" db="EMBL/GenBank/DDBJ databases">
        <title>Genome sequence of Sphingobium yanoikuyae B1.</title>
        <authorList>
            <person name="Gan H.M."/>
            <person name="Gan H.Y."/>
            <person name="Savka M.A."/>
        </authorList>
    </citation>
    <scope>NUCLEOTIDE SEQUENCE [LARGE SCALE GENOMIC DNA]</scope>
    <source>
        <strain evidence="1 2">B1</strain>
    </source>
</reference>
<evidence type="ECO:0000313" key="2">
    <source>
        <dbReference type="Proteomes" id="UP000028534"/>
    </source>
</evidence>
<dbReference type="PATRIC" id="fig|13690.10.peg.2015"/>
<protein>
    <recommendedName>
        <fullName evidence="3">DUF2285 domain-containing protein</fullName>
    </recommendedName>
</protein>
<name>A0A084EN96_SPHYA</name>
<dbReference type="Proteomes" id="UP000028534">
    <property type="component" value="Unassembled WGS sequence"/>
</dbReference>
<dbReference type="EMBL" id="JGVR01000009">
    <property type="protein sequence ID" value="KEZ19438.1"/>
    <property type="molecule type" value="Genomic_DNA"/>
</dbReference>
<sequence length="96" mass="10731">MTIEPFEDVPPGGDALTAYDLAHLATYIHLLDVDKAPGQPWQQAVASLFGIDAAQEPVLGRQIYEAHLARARWMTEVGYRQLAQLEVQRRESSDEP</sequence>
<comment type="caution">
    <text evidence="1">The sequence shown here is derived from an EMBL/GenBank/DDBJ whole genome shotgun (WGS) entry which is preliminary data.</text>
</comment>
<dbReference type="AlphaFoldDB" id="A0A084EN96"/>
<accession>A0A084EN96</accession>
<dbReference type="RefSeq" id="WP_037519053.1">
    <property type="nucleotide sequence ID" value="NZ_JGVR01000009.1"/>
</dbReference>
<gene>
    <name evidence="1" type="ORF">CP98_01959</name>
</gene>
<organism evidence="1 2">
    <name type="scientific">Sphingobium yanoikuyae</name>
    <name type="common">Sphingomonas yanoikuyae</name>
    <dbReference type="NCBI Taxonomy" id="13690"/>
    <lineage>
        <taxon>Bacteria</taxon>
        <taxon>Pseudomonadati</taxon>
        <taxon>Pseudomonadota</taxon>
        <taxon>Alphaproteobacteria</taxon>
        <taxon>Sphingomonadales</taxon>
        <taxon>Sphingomonadaceae</taxon>
        <taxon>Sphingobium</taxon>
    </lineage>
</organism>
<proteinExistence type="predicted"/>
<evidence type="ECO:0008006" key="3">
    <source>
        <dbReference type="Google" id="ProtNLM"/>
    </source>
</evidence>